<keyword evidence="2" id="KW-0238">DNA-binding</keyword>
<dbReference type="Pfam" id="PF00027">
    <property type="entry name" value="cNMP_binding"/>
    <property type="match status" value="1"/>
</dbReference>
<dbReference type="SUPFAM" id="SSF51206">
    <property type="entry name" value="cAMP-binding domain-like"/>
    <property type="match status" value="1"/>
</dbReference>
<dbReference type="SMART" id="SM00100">
    <property type="entry name" value="cNMP"/>
    <property type="match status" value="1"/>
</dbReference>
<dbReference type="InterPro" id="IPR036388">
    <property type="entry name" value="WH-like_DNA-bd_sf"/>
</dbReference>
<accession>A0A1G7NRZ2</accession>
<protein>
    <submittedName>
        <fullName evidence="5">cAMP-binding domain of CRP or a regulatory subunit of cAMP-dependent protein kinases</fullName>
    </submittedName>
</protein>
<dbReference type="AlphaFoldDB" id="A0A1G7NRZ2"/>
<gene>
    <name evidence="5" type="ORF">SAMN05216241_102279</name>
</gene>
<dbReference type="CDD" id="cd00092">
    <property type="entry name" value="HTH_CRP"/>
    <property type="match status" value="1"/>
</dbReference>
<evidence type="ECO:0000313" key="5">
    <source>
        <dbReference type="EMBL" id="SDF76741.1"/>
    </source>
</evidence>
<dbReference type="STRING" id="1082479.SAMN05216241_102279"/>
<keyword evidence="5" id="KW-0808">Transferase</keyword>
<keyword evidence="5" id="KW-0418">Kinase</keyword>
<dbReference type="GO" id="GO:0016301">
    <property type="term" value="F:kinase activity"/>
    <property type="evidence" value="ECO:0007669"/>
    <property type="project" value="UniProtKB-KW"/>
</dbReference>
<dbReference type="SMART" id="SM00419">
    <property type="entry name" value="HTH_CRP"/>
    <property type="match status" value="1"/>
</dbReference>
<dbReference type="InterPro" id="IPR000595">
    <property type="entry name" value="cNMP-bd_dom"/>
</dbReference>
<dbReference type="SUPFAM" id="SSF46785">
    <property type="entry name" value="Winged helix' DNA-binding domain"/>
    <property type="match status" value="1"/>
</dbReference>
<dbReference type="Proteomes" id="UP000199415">
    <property type="component" value="Unassembled WGS sequence"/>
</dbReference>
<reference evidence="5 6" key="1">
    <citation type="submission" date="2016-10" db="EMBL/GenBank/DDBJ databases">
        <authorList>
            <person name="de Groot N.N."/>
        </authorList>
    </citation>
    <scope>NUCLEOTIDE SEQUENCE [LARGE SCALE GENOMIC DNA]</scope>
    <source>
        <strain evidence="5 6">DSM 25584</strain>
    </source>
</reference>
<evidence type="ECO:0000259" key="4">
    <source>
        <dbReference type="PROSITE" id="PS51063"/>
    </source>
</evidence>
<dbReference type="GO" id="GO:0005829">
    <property type="term" value="C:cytosol"/>
    <property type="evidence" value="ECO:0007669"/>
    <property type="project" value="TreeGrafter"/>
</dbReference>
<keyword evidence="3" id="KW-0804">Transcription</keyword>
<evidence type="ECO:0000256" key="3">
    <source>
        <dbReference type="ARBA" id="ARBA00023163"/>
    </source>
</evidence>
<dbReference type="InterPro" id="IPR050397">
    <property type="entry name" value="Env_Response_Regulators"/>
</dbReference>
<keyword evidence="1" id="KW-0805">Transcription regulation</keyword>
<dbReference type="CDD" id="cd00038">
    <property type="entry name" value="CAP_ED"/>
    <property type="match status" value="1"/>
</dbReference>
<dbReference type="GO" id="GO:0003677">
    <property type="term" value="F:DNA binding"/>
    <property type="evidence" value="ECO:0007669"/>
    <property type="project" value="UniProtKB-KW"/>
</dbReference>
<dbReference type="GO" id="GO:0003700">
    <property type="term" value="F:DNA-binding transcription factor activity"/>
    <property type="evidence" value="ECO:0007669"/>
    <property type="project" value="TreeGrafter"/>
</dbReference>
<feature type="domain" description="HTH crp-type" evidence="4">
    <location>
        <begin position="131"/>
        <end position="205"/>
    </location>
</feature>
<evidence type="ECO:0000313" key="6">
    <source>
        <dbReference type="Proteomes" id="UP000199415"/>
    </source>
</evidence>
<dbReference type="Pfam" id="PF13545">
    <property type="entry name" value="HTH_Crp_2"/>
    <property type="match status" value="1"/>
</dbReference>
<dbReference type="Gene3D" id="1.10.10.10">
    <property type="entry name" value="Winged helix-like DNA-binding domain superfamily/Winged helix DNA-binding domain"/>
    <property type="match status" value="1"/>
</dbReference>
<dbReference type="RefSeq" id="WP_176758515.1">
    <property type="nucleotide sequence ID" value="NZ_FNCE01000002.1"/>
</dbReference>
<dbReference type="InterPro" id="IPR036390">
    <property type="entry name" value="WH_DNA-bd_sf"/>
</dbReference>
<keyword evidence="6" id="KW-1185">Reference proteome</keyword>
<name>A0A1G7NRZ2_9PROT</name>
<dbReference type="PANTHER" id="PTHR24567:SF75">
    <property type="entry name" value="FUMARATE AND NITRATE REDUCTION REGULATORY PROTEIN"/>
    <property type="match status" value="1"/>
</dbReference>
<evidence type="ECO:0000256" key="2">
    <source>
        <dbReference type="ARBA" id="ARBA00023125"/>
    </source>
</evidence>
<dbReference type="Gene3D" id="2.60.120.10">
    <property type="entry name" value="Jelly Rolls"/>
    <property type="match status" value="1"/>
</dbReference>
<organism evidence="5 6">
    <name type="scientific">Limimonas halophila</name>
    <dbReference type="NCBI Taxonomy" id="1082479"/>
    <lineage>
        <taxon>Bacteria</taxon>
        <taxon>Pseudomonadati</taxon>
        <taxon>Pseudomonadota</taxon>
        <taxon>Alphaproteobacteria</taxon>
        <taxon>Rhodospirillales</taxon>
        <taxon>Rhodovibrionaceae</taxon>
        <taxon>Limimonas</taxon>
    </lineage>
</organism>
<evidence type="ECO:0000256" key="1">
    <source>
        <dbReference type="ARBA" id="ARBA00023015"/>
    </source>
</evidence>
<dbReference type="InterPro" id="IPR012318">
    <property type="entry name" value="HTH_CRP"/>
</dbReference>
<dbReference type="PANTHER" id="PTHR24567">
    <property type="entry name" value="CRP FAMILY TRANSCRIPTIONAL REGULATORY PROTEIN"/>
    <property type="match status" value="1"/>
</dbReference>
<dbReference type="InterPro" id="IPR014710">
    <property type="entry name" value="RmlC-like_jellyroll"/>
</dbReference>
<sequence length="213" mass="23196">MSETERAALDPSRKPARGYGAGALLFSENEPCTEIFQVREGWALTSRLLADGRRQVIDIFLPGDVLGLFPHARATMPCAAEAVTPVSVWVFDHARLLTCLTASPRMSRHALSLFAGHNAALSEHLVNIGRRTAIERVAAFLLELFDRSQRAGLTDGPVCPCPLTQTDIGDALGLSNVHVSRTLTRLRQAGIARVANGTLHLLDRPRLHALYNS</sequence>
<dbReference type="EMBL" id="FNCE01000002">
    <property type="protein sequence ID" value="SDF76741.1"/>
    <property type="molecule type" value="Genomic_DNA"/>
</dbReference>
<proteinExistence type="predicted"/>
<dbReference type="InterPro" id="IPR018490">
    <property type="entry name" value="cNMP-bd_dom_sf"/>
</dbReference>
<dbReference type="PROSITE" id="PS51063">
    <property type="entry name" value="HTH_CRP_2"/>
    <property type="match status" value="1"/>
</dbReference>